<name>A0A124H5D8_9ACTN</name>
<dbReference type="Proteomes" id="UP000054024">
    <property type="component" value="Unassembled WGS sequence"/>
</dbReference>
<protein>
    <submittedName>
        <fullName evidence="1">Uncharacterized protein</fullName>
    </submittedName>
</protein>
<evidence type="ECO:0000313" key="1">
    <source>
        <dbReference type="EMBL" id="KUM79246.1"/>
    </source>
</evidence>
<dbReference type="AlphaFoldDB" id="A0A124H5D8"/>
<reference evidence="1 2" key="1">
    <citation type="submission" date="2015-10" db="EMBL/GenBank/DDBJ databases">
        <title>Draft genome sequence of Streptomyces curacoi DSM 40107, type strain for the species Streptomyces curacoi.</title>
        <authorList>
            <person name="Ruckert C."/>
            <person name="Winkler A."/>
            <person name="Kalinowski J."/>
            <person name="Kampfer P."/>
            <person name="Glaeser S."/>
        </authorList>
    </citation>
    <scope>NUCLEOTIDE SEQUENCE [LARGE SCALE GENOMIC DNA]</scope>
    <source>
        <strain evidence="1 2">DSM 40107</strain>
    </source>
</reference>
<sequence length="60" mass="6571">MHLGADDVFLGQHRPVARMRDGPKRSFSPSVLSGSNCLVWGVGSRQEMVLSPVMRLTMAT</sequence>
<organism evidence="1 2">
    <name type="scientific">Streptomyces curacoi</name>
    <dbReference type="NCBI Taxonomy" id="146536"/>
    <lineage>
        <taxon>Bacteria</taxon>
        <taxon>Bacillati</taxon>
        <taxon>Actinomycetota</taxon>
        <taxon>Actinomycetes</taxon>
        <taxon>Kitasatosporales</taxon>
        <taxon>Streptomycetaceae</taxon>
        <taxon>Streptomyces</taxon>
    </lineage>
</organism>
<gene>
    <name evidence="1" type="ORF">AQI70_10420</name>
</gene>
<comment type="caution">
    <text evidence="1">The sequence shown here is derived from an EMBL/GenBank/DDBJ whole genome shotgun (WGS) entry which is preliminary data.</text>
</comment>
<dbReference type="EMBL" id="LMWJ01000006">
    <property type="protein sequence ID" value="KUM79246.1"/>
    <property type="molecule type" value="Genomic_DNA"/>
</dbReference>
<proteinExistence type="predicted"/>
<keyword evidence="2" id="KW-1185">Reference proteome</keyword>
<evidence type="ECO:0000313" key="2">
    <source>
        <dbReference type="Proteomes" id="UP000054024"/>
    </source>
</evidence>
<accession>A0A124H5D8</accession>